<evidence type="ECO:0000313" key="2">
    <source>
        <dbReference type="Proteomes" id="UP001164250"/>
    </source>
</evidence>
<protein>
    <submittedName>
        <fullName evidence="1">Uncharacterized protein</fullName>
    </submittedName>
</protein>
<gene>
    <name evidence="1" type="ORF">Patl1_02993</name>
</gene>
<name>A0ACC1C6L2_9ROSI</name>
<keyword evidence="2" id="KW-1185">Reference proteome</keyword>
<accession>A0ACC1C6L2</accession>
<proteinExistence type="predicted"/>
<dbReference type="Proteomes" id="UP001164250">
    <property type="component" value="Chromosome 1"/>
</dbReference>
<reference evidence="2" key="1">
    <citation type="journal article" date="2023" name="G3 (Bethesda)">
        <title>Genome assembly and association tests identify interacting loci associated with vigor, precocity, and sex in interspecific pistachio rootstocks.</title>
        <authorList>
            <person name="Palmer W."/>
            <person name="Jacygrad E."/>
            <person name="Sagayaradj S."/>
            <person name="Cavanaugh K."/>
            <person name="Han R."/>
            <person name="Bertier L."/>
            <person name="Beede B."/>
            <person name="Kafkas S."/>
            <person name="Golino D."/>
            <person name="Preece J."/>
            <person name="Michelmore R."/>
        </authorList>
    </citation>
    <scope>NUCLEOTIDE SEQUENCE [LARGE SCALE GENOMIC DNA]</scope>
</reference>
<sequence length="555" mass="61067">MVFWENSLNIAGSFRSSERKDAKSCKKLLPAEAALYSVVAEHGSSMSKVHAPARRLSRIYLHACKENSQSRRASAAKSAISGLVLVAKACGNDVPRLTFWLSNSVALRAIISQATGDLQQPFSARQFMERNGGQMGNNKTSSPLKWKEPSPGTKGNTNVVCGSFGDWENPQTFLSALQKVEAWIFSRIVESIWWQTLAPHMQSAAAKAVDRVSGSDSRKNLGRTCSSGDQDQVNFSLDHWKKAFKDACERLCPVRAGGHECGCLHLLAKLIMEQCVARLDVAMFNAILRESDDEIPTDPVSDPISDSKVLPIPAGKSSFGAGALLKNAVSDTKFNSQAKFNIGNWSRWLSDLFGMDNDELLDDVNEEDDDDERHDSSFKSFHLLNALSDLMMLPKDMLLSRSVRKEVCPTFGVPLIKRVVDNFVPDEFCPDPIPKVVLEALDNQDSLEAGEESVTNFPCIAAPPLYVPPSVDSVSSVIGELGNQSQLRRSGSSVLRKSYTSDDELDELKSPLSSIFIDGSRSSPVPSRPSWISKGNNNENAVRFELLRDIWMSCE</sequence>
<evidence type="ECO:0000313" key="1">
    <source>
        <dbReference type="EMBL" id="KAJ0111262.1"/>
    </source>
</evidence>
<dbReference type="EMBL" id="CM047897">
    <property type="protein sequence ID" value="KAJ0111262.1"/>
    <property type="molecule type" value="Genomic_DNA"/>
</dbReference>
<organism evidence="1 2">
    <name type="scientific">Pistacia atlantica</name>
    <dbReference type="NCBI Taxonomy" id="434234"/>
    <lineage>
        <taxon>Eukaryota</taxon>
        <taxon>Viridiplantae</taxon>
        <taxon>Streptophyta</taxon>
        <taxon>Embryophyta</taxon>
        <taxon>Tracheophyta</taxon>
        <taxon>Spermatophyta</taxon>
        <taxon>Magnoliopsida</taxon>
        <taxon>eudicotyledons</taxon>
        <taxon>Gunneridae</taxon>
        <taxon>Pentapetalae</taxon>
        <taxon>rosids</taxon>
        <taxon>malvids</taxon>
        <taxon>Sapindales</taxon>
        <taxon>Anacardiaceae</taxon>
        <taxon>Pistacia</taxon>
    </lineage>
</organism>
<comment type="caution">
    <text evidence="1">The sequence shown here is derived from an EMBL/GenBank/DDBJ whole genome shotgun (WGS) entry which is preliminary data.</text>
</comment>